<proteinExistence type="predicted"/>
<accession>A0A8I2Z2R1</accession>
<organism evidence="2 3">
    <name type="scientific">Boletus reticuloceps</name>
    <dbReference type="NCBI Taxonomy" id="495285"/>
    <lineage>
        <taxon>Eukaryota</taxon>
        <taxon>Fungi</taxon>
        <taxon>Dikarya</taxon>
        <taxon>Basidiomycota</taxon>
        <taxon>Agaricomycotina</taxon>
        <taxon>Agaricomycetes</taxon>
        <taxon>Agaricomycetidae</taxon>
        <taxon>Boletales</taxon>
        <taxon>Boletineae</taxon>
        <taxon>Boletaceae</taxon>
        <taxon>Boletoideae</taxon>
        <taxon>Boletus</taxon>
    </lineage>
</organism>
<feature type="domain" description="BTB" evidence="1">
    <location>
        <begin position="17"/>
        <end position="93"/>
    </location>
</feature>
<evidence type="ECO:0000313" key="3">
    <source>
        <dbReference type="Proteomes" id="UP000683000"/>
    </source>
</evidence>
<dbReference type="OrthoDB" id="3164835at2759"/>
<dbReference type="SUPFAM" id="SSF54695">
    <property type="entry name" value="POZ domain"/>
    <property type="match status" value="1"/>
</dbReference>
<dbReference type="InterPro" id="IPR011333">
    <property type="entry name" value="SKP1/BTB/POZ_sf"/>
</dbReference>
<name>A0A8I2Z2R1_9AGAM</name>
<dbReference type="Pfam" id="PF00651">
    <property type="entry name" value="BTB"/>
    <property type="match status" value="1"/>
</dbReference>
<gene>
    <name evidence="2" type="ORF">JVT61DRAFT_337</name>
</gene>
<dbReference type="Proteomes" id="UP000683000">
    <property type="component" value="Unassembled WGS sequence"/>
</dbReference>
<evidence type="ECO:0000313" key="2">
    <source>
        <dbReference type="EMBL" id="KAG6381733.1"/>
    </source>
</evidence>
<dbReference type="InterPro" id="IPR000210">
    <property type="entry name" value="BTB/POZ_dom"/>
</dbReference>
<dbReference type="SMART" id="SM00225">
    <property type="entry name" value="BTB"/>
    <property type="match status" value="1"/>
</dbReference>
<evidence type="ECO:0000259" key="1">
    <source>
        <dbReference type="PROSITE" id="PS50097"/>
    </source>
</evidence>
<sequence length="328" mass="37067">MSNDSTYAAAPFDHAKADIILRSSDNIDFRVFKLFLSLASPFFETLFEIPQPAEESEDQEVKDGLVVVPVTEDSKTLDALLRFCYPCTLADDPQIDVLKDALDVLEAARKYSLDVIEKKARQAIASPKILEVDPLRCFAIAHRGRLREETLLAGRYTLTQPLIPSWFQEVELITATDLLSLLAYHKKCGDAVYALRLDLSWIKSHYGSSQACSWLAGQYYSGTDRYSQPSRVNCGCPRSNPPRYSLSNLLSVSLQWWEDFMEETFTALRDKPCNETVKTSAEKTVQTVKARNCQACSPTITEGMRDFVDLFTRKIDETVSQIELELSF</sequence>
<protein>
    <recommendedName>
        <fullName evidence="1">BTB domain-containing protein</fullName>
    </recommendedName>
</protein>
<reference evidence="2" key="1">
    <citation type="submission" date="2021-03" db="EMBL/GenBank/DDBJ databases">
        <title>Evolutionary innovations through gain and loss of genes in the ectomycorrhizal Boletales.</title>
        <authorList>
            <person name="Wu G."/>
            <person name="Miyauchi S."/>
            <person name="Morin E."/>
            <person name="Yang Z.-L."/>
            <person name="Xu J."/>
            <person name="Martin F.M."/>
        </authorList>
    </citation>
    <scope>NUCLEOTIDE SEQUENCE</scope>
    <source>
        <strain evidence="2">BR01</strain>
    </source>
</reference>
<comment type="caution">
    <text evidence="2">The sequence shown here is derived from an EMBL/GenBank/DDBJ whole genome shotgun (WGS) entry which is preliminary data.</text>
</comment>
<dbReference type="AlphaFoldDB" id="A0A8I2Z2R1"/>
<dbReference type="PROSITE" id="PS50097">
    <property type="entry name" value="BTB"/>
    <property type="match status" value="1"/>
</dbReference>
<dbReference type="EMBL" id="JAGFBS010000001">
    <property type="protein sequence ID" value="KAG6381733.1"/>
    <property type="molecule type" value="Genomic_DNA"/>
</dbReference>
<dbReference type="Gene3D" id="3.30.710.10">
    <property type="entry name" value="Potassium Channel Kv1.1, Chain A"/>
    <property type="match status" value="1"/>
</dbReference>
<keyword evidence="3" id="KW-1185">Reference proteome</keyword>
<dbReference type="CDD" id="cd18186">
    <property type="entry name" value="BTB_POZ_ZBTB_KLHL-like"/>
    <property type="match status" value="1"/>
</dbReference>